<dbReference type="Proteomes" id="UP000469724">
    <property type="component" value="Unassembled WGS sequence"/>
</dbReference>
<accession>A0A7K3NII5</accession>
<feature type="region of interest" description="Disordered" evidence="1">
    <location>
        <begin position="84"/>
        <end position="150"/>
    </location>
</feature>
<gene>
    <name evidence="2" type="ORF">G3N56_04485</name>
</gene>
<sequence length="150" mass="17052">MTAYENRHKRRTRYVQQDGGIMSIFKQDKEVKRMIFNVDSEISERIEAIREEARSFGKKLDVDTAVNKGLEKFLKKAEKKIEEMRHEAKGKKRHLPADIVARPDDSPALPEEKALAEKTPSQPAVPTPGQVKAKVRDTPLFEGAATSEKH</sequence>
<comment type="caution">
    <text evidence="2">The sequence shown here is derived from an EMBL/GenBank/DDBJ whole genome shotgun (WGS) entry which is preliminary data.</text>
</comment>
<dbReference type="AlphaFoldDB" id="A0A7K3NII5"/>
<dbReference type="EMBL" id="JAAGRQ010000012">
    <property type="protein sequence ID" value="NDY56002.1"/>
    <property type="molecule type" value="Genomic_DNA"/>
</dbReference>
<name>A0A7K3NII5_9BACT</name>
<dbReference type="RefSeq" id="WP_163301055.1">
    <property type="nucleotide sequence ID" value="NZ_JAAGRQ010000012.1"/>
</dbReference>
<organism evidence="2 3">
    <name type="scientific">Desulfolutivibrio sulfodismutans</name>
    <dbReference type="NCBI Taxonomy" id="63561"/>
    <lineage>
        <taxon>Bacteria</taxon>
        <taxon>Pseudomonadati</taxon>
        <taxon>Thermodesulfobacteriota</taxon>
        <taxon>Desulfovibrionia</taxon>
        <taxon>Desulfovibrionales</taxon>
        <taxon>Desulfovibrionaceae</taxon>
        <taxon>Desulfolutivibrio</taxon>
    </lineage>
</organism>
<proteinExistence type="predicted"/>
<evidence type="ECO:0000313" key="2">
    <source>
        <dbReference type="EMBL" id="NDY56002.1"/>
    </source>
</evidence>
<feature type="compositionally biased region" description="Basic and acidic residues" evidence="1">
    <location>
        <begin position="101"/>
        <end position="116"/>
    </location>
</feature>
<keyword evidence="3" id="KW-1185">Reference proteome</keyword>
<evidence type="ECO:0000313" key="3">
    <source>
        <dbReference type="Proteomes" id="UP000469724"/>
    </source>
</evidence>
<protein>
    <submittedName>
        <fullName evidence="2">Uncharacterized protein</fullName>
    </submittedName>
</protein>
<evidence type="ECO:0000256" key="1">
    <source>
        <dbReference type="SAM" id="MobiDB-lite"/>
    </source>
</evidence>
<reference evidence="2 3" key="1">
    <citation type="submission" date="2020-02" db="EMBL/GenBank/DDBJ databases">
        <title>Comparative genomics of sulfur disproportionating microorganisms.</title>
        <authorList>
            <person name="Ward L.M."/>
            <person name="Bertran E."/>
            <person name="Johnston D.T."/>
        </authorList>
    </citation>
    <scope>NUCLEOTIDE SEQUENCE [LARGE SCALE GENOMIC DNA]</scope>
    <source>
        <strain evidence="2 3">DSM 3696</strain>
    </source>
</reference>